<keyword evidence="5" id="KW-0408">Iron</keyword>
<evidence type="ECO:0000256" key="1">
    <source>
        <dbReference type="ARBA" id="ARBA00001962"/>
    </source>
</evidence>
<dbReference type="PRINTS" id="PR01703">
    <property type="entry name" value="MNSODISMTASE"/>
</dbReference>
<dbReference type="InterPro" id="IPR019832">
    <property type="entry name" value="Mn/Fe_SOD_C"/>
</dbReference>
<dbReference type="GO" id="GO:0046872">
    <property type="term" value="F:metal ion binding"/>
    <property type="evidence" value="ECO:0007669"/>
    <property type="project" value="UniProtKB-KW"/>
</dbReference>
<evidence type="ECO:0000313" key="11">
    <source>
        <dbReference type="EMBL" id="AXY94523.1"/>
    </source>
</evidence>
<dbReference type="InterPro" id="IPR036314">
    <property type="entry name" value="SOD_C_sf"/>
</dbReference>
<comment type="catalytic activity">
    <reaction evidence="6 8">
        <text>2 superoxide + 2 H(+) = H2O2 + O2</text>
        <dbReference type="Rhea" id="RHEA:20696"/>
        <dbReference type="ChEBI" id="CHEBI:15378"/>
        <dbReference type="ChEBI" id="CHEBI:15379"/>
        <dbReference type="ChEBI" id="CHEBI:16240"/>
        <dbReference type="ChEBI" id="CHEBI:18421"/>
        <dbReference type="EC" id="1.15.1.1"/>
    </reaction>
</comment>
<evidence type="ECO:0000256" key="5">
    <source>
        <dbReference type="ARBA" id="ARBA00023004"/>
    </source>
</evidence>
<dbReference type="GO" id="GO:0004784">
    <property type="term" value="F:superoxide dismutase activity"/>
    <property type="evidence" value="ECO:0007669"/>
    <property type="project" value="UniProtKB-EC"/>
</dbReference>
<feature type="domain" description="Manganese/iron superoxide dismutase N-terminal" evidence="9">
    <location>
        <begin position="3"/>
        <end position="82"/>
    </location>
</feature>
<feature type="binding site" evidence="7">
    <location>
        <position position="161"/>
    </location>
    <ligand>
        <name>Mn(2+)</name>
        <dbReference type="ChEBI" id="CHEBI:29035"/>
    </ligand>
</feature>
<dbReference type="Gene3D" id="1.10.287.990">
    <property type="entry name" value="Fe,Mn superoxide dismutase (SOD) domain"/>
    <property type="match status" value="1"/>
</dbReference>
<keyword evidence="3 7" id="KW-0479">Metal-binding</keyword>
<feature type="domain" description="Manganese/iron superoxide dismutase C-terminal" evidence="10">
    <location>
        <begin position="89"/>
        <end position="189"/>
    </location>
</feature>
<comment type="similarity">
    <text evidence="2 8">Belongs to the iron/manganese superoxide dismutase family.</text>
</comment>
<evidence type="ECO:0000256" key="7">
    <source>
        <dbReference type="PIRSR" id="PIRSR000349-1"/>
    </source>
</evidence>
<proteinExistence type="evidence at transcript level"/>
<dbReference type="Pfam" id="PF02777">
    <property type="entry name" value="Sod_Fe_C"/>
    <property type="match status" value="1"/>
</dbReference>
<comment type="cofactor">
    <cofactor evidence="1">
        <name>Fe cation</name>
        <dbReference type="ChEBI" id="CHEBI:24875"/>
    </cofactor>
</comment>
<dbReference type="PANTHER" id="PTHR42769">
    <property type="entry name" value="SUPEROXIDE DISMUTASE"/>
    <property type="match status" value="1"/>
</dbReference>
<feature type="binding site" evidence="7">
    <location>
        <position position="74"/>
    </location>
    <ligand>
        <name>Mn(2+)</name>
        <dbReference type="ChEBI" id="CHEBI:29035"/>
    </ligand>
</feature>
<organism evidence="11">
    <name type="scientific">Closterium ehrenbergii</name>
    <name type="common">Green alga</name>
    <dbReference type="NCBI Taxonomy" id="102165"/>
    <lineage>
        <taxon>Eukaryota</taxon>
        <taxon>Viridiplantae</taxon>
        <taxon>Streptophyta</taxon>
        <taxon>Zygnematophyceae</taxon>
        <taxon>Zygnematophycidae</taxon>
        <taxon>Desmidiales</taxon>
        <taxon>Closteriaceae</taxon>
        <taxon>Closterium</taxon>
    </lineage>
</organism>
<comment type="function">
    <text evidence="8">Destroys radicals which are normally produced within the cells and which are toxic to biological systems.</text>
</comment>
<dbReference type="EC" id="1.15.1.1" evidence="8"/>
<evidence type="ECO:0000256" key="6">
    <source>
        <dbReference type="ARBA" id="ARBA00049204"/>
    </source>
</evidence>
<dbReference type="Pfam" id="PF00081">
    <property type="entry name" value="Sod_Fe_N"/>
    <property type="match status" value="1"/>
</dbReference>
<evidence type="ECO:0000256" key="4">
    <source>
        <dbReference type="ARBA" id="ARBA00023002"/>
    </source>
</evidence>
<feature type="binding site" evidence="7">
    <location>
        <position position="157"/>
    </location>
    <ligand>
        <name>Mn(2+)</name>
        <dbReference type="ChEBI" id="CHEBI:29035"/>
    </ligand>
</feature>
<dbReference type="PANTHER" id="PTHR42769:SF3">
    <property type="entry name" value="SUPEROXIDE DISMUTASE [FE] 2, CHLOROPLASTIC"/>
    <property type="match status" value="1"/>
</dbReference>
<evidence type="ECO:0000256" key="3">
    <source>
        <dbReference type="ARBA" id="ARBA00022723"/>
    </source>
</evidence>
<dbReference type="InterPro" id="IPR019833">
    <property type="entry name" value="Mn/Fe_SOD_BS"/>
</dbReference>
<name>A0A4Y1PAR8_CLOEH</name>
<dbReference type="PROSITE" id="PS00088">
    <property type="entry name" value="SOD_MN"/>
    <property type="match status" value="1"/>
</dbReference>
<sequence length="192" mass="21813">MAFKLEPLPYEKNALAPHISQETLEFHYGKHHQGYVTKLNGLVADTPLAQKSLEELVKSESGKVFNNAAQIWNHTFYWKSLSPKGGNAPSGKIADAINASFGSFDEFKKKFQEEAINHFGSGWVWLVRDDNNKLEIVGAHDAGNPLTQGKTPVLTCDVWEHAYYIDYRNDRAKYLEAFWHLVNWEFASANLK</sequence>
<gene>
    <name evidence="11" type="primary">FeSOD2</name>
</gene>
<dbReference type="SUPFAM" id="SSF46609">
    <property type="entry name" value="Fe,Mn superoxide dismutase (SOD), N-terminal domain"/>
    <property type="match status" value="1"/>
</dbReference>
<dbReference type="FunFam" id="1.10.287.990:FF:000002">
    <property type="entry name" value="Superoxide dismutase"/>
    <property type="match status" value="1"/>
</dbReference>
<dbReference type="EMBL" id="MH510099">
    <property type="protein sequence ID" value="AXY94523.1"/>
    <property type="molecule type" value="mRNA"/>
</dbReference>
<dbReference type="InterPro" id="IPR001189">
    <property type="entry name" value="Mn/Fe_SOD"/>
</dbReference>
<dbReference type="Gene3D" id="3.55.40.20">
    <property type="entry name" value="Iron/manganese superoxide dismutase, C-terminal domain"/>
    <property type="match status" value="1"/>
</dbReference>
<dbReference type="PIRSF" id="PIRSF000349">
    <property type="entry name" value="SODismutase"/>
    <property type="match status" value="1"/>
</dbReference>
<evidence type="ECO:0000259" key="10">
    <source>
        <dbReference type="Pfam" id="PF02777"/>
    </source>
</evidence>
<evidence type="ECO:0000256" key="2">
    <source>
        <dbReference type="ARBA" id="ARBA00008714"/>
    </source>
</evidence>
<dbReference type="FunFam" id="3.55.40.20:FF:000001">
    <property type="entry name" value="Superoxide dismutase"/>
    <property type="match status" value="1"/>
</dbReference>
<accession>A0A4Y1PAR8</accession>
<feature type="binding site" evidence="7">
    <location>
        <position position="27"/>
    </location>
    <ligand>
        <name>Mn(2+)</name>
        <dbReference type="ChEBI" id="CHEBI:29035"/>
    </ligand>
</feature>
<protein>
    <recommendedName>
        <fullName evidence="8">Superoxide dismutase</fullName>
        <ecNumber evidence="8">1.15.1.1</ecNumber>
    </recommendedName>
</protein>
<evidence type="ECO:0000259" key="9">
    <source>
        <dbReference type="Pfam" id="PF00081"/>
    </source>
</evidence>
<dbReference type="SUPFAM" id="SSF54719">
    <property type="entry name" value="Fe,Mn superoxide dismutase (SOD), C-terminal domain"/>
    <property type="match status" value="1"/>
</dbReference>
<dbReference type="InterPro" id="IPR019831">
    <property type="entry name" value="Mn/Fe_SOD_N"/>
</dbReference>
<dbReference type="GO" id="GO:0005737">
    <property type="term" value="C:cytoplasm"/>
    <property type="evidence" value="ECO:0007669"/>
    <property type="project" value="UniProtKB-ARBA"/>
</dbReference>
<reference evidence="11" key="1">
    <citation type="submission" date="2018-06" db="EMBL/GenBank/DDBJ databases">
        <title>Molecular characterization and expression of iron/manganese superoxide dismutases in the green alga Closterium ehrenbergii Meneghini (Conjugatophyceae) under oxidative stress.</title>
        <authorList>
            <person name="Wang H."/>
            <person name="Ki J.-S."/>
        </authorList>
    </citation>
    <scope>NUCLEOTIDE SEQUENCE</scope>
    <source>
        <strain evidence="11">Ce-01</strain>
    </source>
</reference>
<evidence type="ECO:0000256" key="8">
    <source>
        <dbReference type="RuleBase" id="RU000414"/>
    </source>
</evidence>
<dbReference type="InterPro" id="IPR036324">
    <property type="entry name" value="Mn/Fe_SOD_N_sf"/>
</dbReference>
<keyword evidence="4 8" id="KW-0560">Oxidoreductase</keyword>
<dbReference type="AlphaFoldDB" id="A0A4Y1PAR8"/>